<proteinExistence type="predicted"/>
<feature type="compositionally biased region" description="Basic and acidic residues" evidence="1">
    <location>
        <begin position="1"/>
        <end position="21"/>
    </location>
</feature>
<evidence type="ECO:0000313" key="3">
    <source>
        <dbReference type="Proteomes" id="UP000240630"/>
    </source>
</evidence>
<dbReference type="Proteomes" id="UP000240630">
    <property type="component" value="Segment"/>
</dbReference>
<sequence>MTLDFLPHREGCKEAGEKEMPDMSEMNGGDFKETLEDKLAETLNERGNRYGDFQEIASISEQIQTLVFASDSLKKPELRLNRAQRECIRQLSTKLARIACGDAQYPDNWHDIRGYGQLGEKHCK</sequence>
<feature type="region of interest" description="Disordered" evidence="1">
    <location>
        <begin position="1"/>
        <end position="30"/>
    </location>
</feature>
<accession>A0A2D0Z736</accession>
<evidence type="ECO:0000313" key="2">
    <source>
        <dbReference type="EMBL" id="ASV43715.1"/>
    </source>
</evidence>
<organism evidence="2 3">
    <name type="scientific">Vibrio phage JSF9</name>
    <dbReference type="NCBI Taxonomy" id="1983616"/>
    <lineage>
        <taxon>Viruses</taxon>
        <taxon>Duplodnaviria</taxon>
        <taxon>Heunggongvirae</taxon>
        <taxon>Uroviricota</taxon>
        <taxon>Caudoviricetes</taxon>
        <taxon>Enhodamvirus</taxon>
        <taxon>Enhodamvirus VP2</taxon>
    </lineage>
</organism>
<reference evidence="2 3" key="1">
    <citation type="journal article" date="2017" name="Sci. Rep.">
        <title>Analysis of the CRISPR-Cas system in bacteriophages active on epidemic strains of Vibrio cholerae in Bangladesh.</title>
        <authorList>
            <person name="Naser I.B."/>
            <person name="Hoque M.M."/>
            <person name="Nahid M.A."/>
            <person name="Tareq T.M."/>
            <person name="Rocky M.K."/>
            <person name="Faruque S.M."/>
        </authorList>
    </citation>
    <scope>NUCLEOTIDE SEQUENCE [LARGE SCALE GENOMIC DNA]</scope>
</reference>
<evidence type="ECO:0000256" key="1">
    <source>
        <dbReference type="SAM" id="MobiDB-lite"/>
    </source>
</evidence>
<name>A0A2D0Z736_9CAUD</name>
<dbReference type="EMBL" id="KY883656">
    <property type="protein sequence ID" value="ASV43715.1"/>
    <property type="molecule type" value="Genomic_DNA"/>
</dbReference>
<protein>
    <submittedName>
        <fullName evidence="2">Uncharacterized protein</fullName>
    </submittedName>
</protein>